<dbReference type="RefSeq" id="WP_185256173.1">
    <property type="nucleotide sequence ID" value="NZ_AP023368.1"/>
</dbReference>
<dbReference type="Proteomes" id="UP000515703">
    <property type="component" value="Chromosome"/>
</dbReference>
<name>A0A7I8DQ42_9FIRM</name>
<reference evidence="1 2" key="1">
    <citation type="submission" date="2020-08" db="EMBL/GenBank/DDBJ databases">
        <title>Draft genome sequencing of an Anaerocolumna strain isolated from anoxic soil subjected to BSD treatment.</title>
        <authorList>
            <person name="Uek A."/>
            <person name="Tonouchi A."/>
        </authorList>
    </citation>
    <scope>NUCLEOTIDE SEQUENCE [LARGE SCALE GENOMIC DNA]</scope>
    <source>
        <strain evidence="1 2">CTTW</strain>
    </source>
</reference>
<keyword evidence="2" id="KW-1185">Reference proteome</keyword>
<reference evidence="1 2" key="2">
    <citation type="submission" date="2020-08" db="EMBL/GenBank/DDBJ databases">
        <authorList>
            <person name="Ueki A."/>
            <person name="Tonouchi A."/>
        </authorList>
    </citation>
    <scope>NUCLEOTIDE SEQUENCE [LARGE SCALE GENOMIC DNA]</scope>
    <source>
        <strain evidence="1 2">CTTW</strain>
    </source>
</reference>
<organism evidence="1 2">
    <name type="scientific">Anaerocolumna chitinilytica</name>
    <dbReference type="NCBI Taxonomy" id="1727145"/>
    <lineage>
        <taxon>Bacteria</taxon>
        <taxon>Bacillati</taxon>
        <taxon>Bacillota</taxon>
        <taxon>Clostridia</taxon>
        <taxon>Lachnospirales</taxon>
        <taxon>Lachnospiraceae</taxon>
        <taxon>Anaerocolumna</taxon>
    </lineage>
</organism>
<sequence>MSIWQNPDGSDNISRRSNSSISSIGIIGGTFSPKRDPLLEEKYHNWIEEYANIIQPCSHTIEETEQYFLQQCEAVPMDNDDKRMRSYQYSVVMNYKLQDKLSVFPFDMNNEAIEKWNRIQSDIRRELMNTLPEQYGIKISGYYLPQTERNLYLYEEFRSEIERITKHNEDLIIDTYCNDICLFFERTTGDIQCSNGGRSMINRLFVFRGVNKEDIKLRNARFQGYLSSMRELGNISGFR</sequence>
<dbReference type="KEGG" id="acht:bsdcttw_35500"/>
<evidence type="ECO:0000313" key="1">
    <source>
        <dbReference type="EMBL" id="BCK00510.1"/>
    </source>
</evidence>
<dbReference type="EMBL" id="AP023368">
    <property type="protein sequence ID" value="BCK00510.1"/>
    <property type="molecule type" value="Genomic_DNA"/>
</dbReference>
<evidence type="ECO:0000313" key="2">
    <source>
        <dbReference type="Proteomes" id="UP000515703"/>
    </source>
</evidence>
<accession>A0A7I8DQ42</accession>
<proteinExistence type="predicted"/>
<gene>
    <name evidence="1" type="ORF">bsdcttw_35500</name>
</gene>
<protein>
    <submittedName>
        <fullName evidence="1">Uncharacterized protein</fullName>
    </submittedName>
</protein>
<dbReference type="AlphaFoldDB" id="A0A7I8DQ42"/>